<evidence type="ECO:0000256" key="1">
    <source>
        <dbReference type="SAM" id="MobiDB-lite"/>
    </source>
</evidence>
<comment type="caution">
    <text evidence="2">The sequence shown here is derived from an EMBL/GenBank/DDBJ whole genome shotgun (WGS) entry which is preliminary data.</text>
</comment>
<keyword evidence="3" id="KW-1185">Reference proteome</keyword>
<sequence length="411" mass="45804">MAGTLSEDLCPRCHQANLTRPRCCTGTFNTENEGRYYQACAHNDFTKDALCSYFYWNDTVQLQFEGRAPNTESCAPQSSSRSSPFTATPTFTSPSPRGRRQSTLPSTGPSSSTNPSPSHLPEKAYARMIDPSYANKLVDRDFEVNNVVNLAATYKKVQGQMVENGEVAENFYVIAIHFPYFHPKDSAPIVKFVGEANTLIYSYWTGSKWMRTDATIPVKAGLPVFILSGWSHGRGIQTPSFLLLREPENPYSKNATFEVPSFLRLPRFYSFNCSNLEDLQLVPDRQPGLGSSPNDDLIYIPPQTDKAKKPSDVCQLHGLVIPSTNDFYSDEPTASQSQKSWPAHQYAVDMDAGFRAIGQSKGPVSARFQAAFKVPFKSATYYDNLAYWNGENANSQRESECKFGGDIKETV</sequence>
<protein>
    <submittedName>
        <fullName evidence="2">Uncharacterized protein</fullName>
    </submittedName>
</protein>
<reference evidence="2" key="1">
    <citation type="submission" date="2023-03" db="EMBL/GenBank/DDBJ databases">
        <title>Massive genome expansion in bonnet fungi (Mycena s.s.) driven by repeated elements and novel gene families across ecological guilds.</title>
        <authorList>
            <consortium name="Lawrence Berkeley National Laboratory"/>
            <person name="Harder C.B."/>
            <person name="Miyauchi S."/>
            <person name="Viragh M."/>
            <person name="Kuo A."/>
            <person name="Thoen E."/>
            <person name="Andreopoulos B."/>
            <person name="Lu D."/>
            <person name="Skrede I."/>
            <person name="Drula E."/>
            <person name="Henrissat B."/>
            <person name="Morin E."/>
            <person name="Kohler A."/>
            <person name="Barry K."/>
            <person name="LaButti K."/>
            <person name="Morin E."/>
            <person name="Salamov A."/>
            <person name="Lipzen A."/>
            <person name="Mereny Z."/>
            <person name="Hegedus B."/>
            <person name="Baldrian P."/>
            <person name="Stursova M."/>
            <person name="Weitz H."/>
            <person name="Taylor A."/>
            <person name="Grigoriev I.V."/>
            <person name="Nagy L.G."/>
            <person name="Martin F."/>
            <person name="Kauserud H."/>
        </authorList>
    </citation>
    <scope>NUCLEOTIDE SEQUENCE</scope>
    <source>
        <strain evidence="2">CBHHK188m</strain>
    </source>
</reference>
<proteinExistence type="predicted"/>
<feature type="region of interest" description="Disordered" evidence="1">
    <location>
        <begin position="69"/>
        <end position="121"/>
    </location>
</feature>
<organism evidence="2 3">
    <name type="scientific">Mycena maculata</name>
    <dbReference type="NCBI Taxonomy" id="230809"/>
    <lineage>
        <taxon>Eukaryota</taxon>
        <taxon>Fungi</taxon>
        <taxon>Dikarya</taxon>
        <taxon>Basidiomycota</taxon>
        <taxon>Agaricomycotina</taxon>
        <taxon>Agaricomycetes</taxon>
        <taxon>Agaricomycetidae</taxon>
        <taxon>Agaricales</taxon>
        <taxon>Marasmiineae</taxon>
        <taxon>Mycenaceae</taxon>
        <taxon>Mycena</taxon>
    </lineage>
</organism>
<accession>A0AAD7KID1</accession>
<evidence type="ECO:0000313" key="3">
    <source>
        <dbReference type="Proteomes" id="UP001215280"/>
    </source>
</evidence>
<dbReference type="Proteomes" id="UP001215280">
    <property type="component" value="Unassembled WGS sequence"/>
</dbReference>
<feature type="compositionally biased region" description="Low complexity" evidence="1">
    <location>
        <begin position="78"/>
        <end position="117"/>
    </location>
</feature>
<gene>
    <name evidence="2" type="ORF">DFH07DRAFT_763880</name>
</gene>
<name>A0AAD7KID1_9AGAR</name>
<dbReference type="AlphaFoldDB" id="A0AAD7KID1"/>
<evidence type="ECO:0000313" key="2">
    <source>
        <dbReference type="EMBL" id="KAJ7785285.1"/>
    </source>
</evidence>
<dbReference type="EMBL" id="JARJLG010000001">
    <property type="protein sequence ID" value="KAJ7785285.1"/>
    <property type="molecule type" value="Genomic_DNA"/>
</dbReference>